<evidence type="ECO:0000313" key="2">
    <source>
        <dbReference type="Proteomes" id="UP001305414"/>
    </source>
</evidence>
<dbReference type="Proteomes" id="UP001305414">
    <property type="component" value="Unassembled WGS sequence"/>
</dbReference>
<evidence type="ECO:0000313" key="1">
    <source>
        <dbReference type="EMBL" id="KAK5633854.1"/>
    </source>
</evidence>
<name>A0AAN7UZL2_9PEZI</name>
<sequence length="244" mass="26161">MNRNSKHQNSANAKHARRHKDADIFARSLASALAFPELAPSVERGLNDDPPGARDAEEDHVRYDDEGHEDYYIPMSISIFLSNPSPSPCLLYCRSLNRSLTVPAIFTFYIFHLLQVHITTRKNTSDSTVFAIQRAACARSRFLGGGGAWAGSPAGSPAPCNNLSGPRLLHGNPRGLLDHSLCELARPLTPTSCAGLVALAVVQVTGDLGICVVGLRVLTLAAAVVLLRMNNGGLVYFFRGALGG</sequence>
<dbReference type="EMBL" id="JAWHQM010000036">
    <property type="protein sequence ID" value="KAK5633854.1"/>
    <property type="molecule type" value="Genomic_DNA"/>
</dbReference>
<protein>
    <submittedName>
        <fullName evidence="1">Uncharacterized protein</fullName>
    </submittedName>
</protein>
<proteinExistence type="predicted"/>
<accession>A0AAN7UZL2</accession>
<gene>
    <name evidence="1" type="ORF">RRF57_009568</name>
</gene>
<reference evidence="1 2" key="1">
    <citation type="submission" date="2023-10" db="EMBL/GenBank/DDBJ databases">
        <title>Draft genome sequence of Xylaria bambusicola isolate GMP-LS, the root and basal stem rot pathogen of sugarcane in Indonesia.</title>
        <authorList>
            <person name="Selvaraj P."/>
            <person name="Muralishankar V."/>
            <person name="Muruganantham S."/>
            <person name="Sp S."/>
            <person name="Haryani S."/>
            <person name="Lau K.J.X."/>
            <person name="Naqvi N.I."/>
        </authorList>
    </citation>
    <scope>NUCLEOTIDE SEQUENCE [LARGE SCALE GENOMIC DNA]</scope>
    <source>
        <strain evidence="1">GMP-LS</strain>
    </source>
</reference>
<dbReference type="AlphaFoldDB" id="A0AAN7UZL2"/>
<organism evidence="1 2">
    <name type="scientific">Xylaria bambusicola</name>
    <dbReference type="NCBI Taxonomy" id="326684"/>
    <lineage>
        <taxon>Eukaryota</taxon>
        <taxon>Fungi</taxon>
        <taxon>Dikarya</taxon>
        <taxon>Ascomycota</taxon>
        <taxon>Pezizomycotina</taxon>
        <taxon>Sordariomycetes</taxon>
        <taxon>Xylariomycetidae</taxon>
        <taxon>Xylariales</taxon>
        <taxon>Xylariaceae</taxon>
        <taxon>Xylaria</taxon>
    </lineage>
</organism>
<comment type="caution">
    <text evidence="1">The sequence shown here is derived from an EMBL/GenBank/DDBJ whole genome shotgun (WGS) entry which is preliminary data.</text>
</comment>
<keyword evidence="2" id="KW-1185">Reference proteome</keyword>